<evidence type="ECO:0000256" key="1">
    <source>
        <dbReference type="SAM" id="SignalP"/>
    </source>
</evidence>
<protein>
    <submittedName>
        <fullName evidence="2">TonB-dependent receptor</fullName>
    </submittedName>
</protein>
<feature type="chain" id="PRO_5045366657" evidence="1">
    <location>
        <begin position="22"/>
        <end position="385"/>
    </location>
</feature>
<comment type="caution">
    <text evidence="2">The sequence shown here is derived from an EMBL/GenBank/DDBJ whole genome shotgun (WGS) entry which is preliminary data.</text>
</comment>
<keyword evidence="3" id="KW-1185">Reference proteome</keyword>
<sequence length="385" mass="43556">MYLKFRMVMVCALLPIVTVLAQDKPEVTIGGALRYNYNYSSWKEGHQKRGGDFGLDVFRLNAKANYKKLSLDAEYRLYSTDFGGGMLKHGYVGYELNDNSNLQLGLTQVPFGILPYNSNSFFFSMNYYVGLEDDYDMGIKYSYRKNNWELDLGFFKNAEELRFGSNTDTDPSRYSYDVGSIVIDGETVLRNKEVNQLNGRVGYNWGSDAVAHHVGTSAQYGGLYNLDTEELGNHYAFEGHYQLKVNRFGLKAGVAYYKYNAENPLEQGKDLIAFVAYGASYMVAAEAYTYTAGASYTLPVNWEHISSFTFYNDFGMLDKCNDGFEDAFMNVTGVMVSAGPIYTYIDYAMGKNQPWLSPEWTNGLGAGNPDAEWEARFNINIGYYF</sequence>
<feature type="signal peptide" evidence="1">
    <location>
        <begin position="1"/>
        <end position="21"/>
    </location>
</feature>
<name>A0ABS5KCG1_9BACT</name>
<keyword evidence="2" id="KW-0675">Receptor</keyword>
<accession>A0ABS5KCG1</accession>
<dbReference type="EMBL" id="JAGUCN010000013">
    <property type="protein sequence ID" value="MBS2212198.1"/>
    <property type="molecule type" value="Genomic_DNA"/>
</dbReference>
<dbReference type="Proteomes" id="UP000721861">
    <property type="component" value="Unassembled WGS sequence"/>
</dbReference>
<proteinExistence type="predicted"/>
<reference evidence="2 3" key="1">
    <citation type="journal article" date="2014" name="Int. J. Syst. Evol. Microbiol.">
        <title>Carboxylicivirga gen. nov. in the family Marinilabiliaceae with two novel species, Carboxylicivirga mesophila sp. nov. and Carboxylicivirga taeanensis sp. nov., and reclassification of Cytophaga fermentans as Saccharicrinis fermentans gen. nov., comb. nov.</title>
        <authorList>
            <person name="Yang S.H."/>
            <person name="Seo H.S."/>
            <person name="Woo J.H."/>
            <person name="Oh H.M."/>
            <person name="Jang H."/>
            <person name="Lee J.H."/>
            <person name="Kim S.J."/>
            <person name="Kwon K.K."/>
        </authorList>
    </citation>
    <scope>NUCLEOTIDE SEQUENCE [LARGE SCALE GENOMIC DNA]</scope>
    <source>
        <strain evidence="2 3">JCM 18290</strain>
    </source>
</reference>
<keyword evidence="1" id="KW-0732">Signal</keyword>
<dbReference type="SUPFAM" id="SSF56935">
    <property type="entry name" value="Porins"/>
    <property type="match status" value="1"/>
</dbReference>
<dbReference type="RefSeq" id="WP_212228702.1">
    <property type="nucleotide sequence ID" value="NZ_JAGUCN010000013.1"/>
</dbReference>
<evidence type="ECO:0000313" key="2">
    <source>
        <dbReference type="EMBL" id="MBS2212198.1"/>
    </source>
</evidence>
<evidence type="ECO:0000313" key="3">
    <source>
        <dbReference type="Proteomes" id="UP000721861"/>
    </source>
</evidence>
<organism evidence="2 3">
    <name type="scientific">Carboxylicivirga mesophila</name>
    <dbReference type="NCBI Taxonomy" id="1166478"/>
    <lineage>
        <taxon>Bacteria</taxon>
        <taxon>Pseudomonadati</taxon>
        <taxon>Bacteroidota</taxon>
        <taxon>Bacteroidia</taxon>
        <taxon>Marinilabiliales</taxon>
        <taxon>Marinilabiliaceae</taxon>
        <taxon>Carboxylicivirga</taxon>
    </lineage>
</organism>
<gene>
    <name evidence="2" type="ORF">KEM09_12340</name>
</gene>